<proteinExistence type="predicted"/>
<dbReference type="Pfam" id="PF07254">
    <property type="entry name" value="Cpta_toxin"/>
    <property type="match status" value="1"/>
</dbReference>
<keyword evidence="3" id="KW-1185">Reference proteome</keyword>
<dbReference type="Proteomes" id="UP000638014">
    <property type="component" value="Unassembled WGS sequence"/>
</dbReference>
<evidence type="ECO:0000313" key="2">
    <source>
        <dbReference type="EMBL" id="MBD1389993.1"/>
    </source>
</evidence>
<sequence length="144" mass="15997">MSTTTVVCFTEFSASKQARYAVTVSALLMTLSLLLVAYYGAFSQMIAATVLLPLVLVLSYQLSGKIARYHGQLVLLDSNQITLWHNQQCLQGALCLPIMTTDFAILMRFKGEQGKHWCLIMSDAVAPAEFRLLSAMLHQVKRPL</sequence>
<reference evidence="2" key="1">
    <citation type="submission" date="2020-09" db="EMBL/GenBank/DDBJ databases">
        <title>A novel bacterium of genus Neiella, isolated from South China Sea.</title>
        <authorList>
            <person name="Huang H."/>
            <person name="Mo K."/>
            <person name="Hu Y."/>
        </authorList>
    </citation>
    <scope>NUCLEOTIDE SEQUENCE</scope>
    <source>
        <strain evidence="2">HB171785</strain>
    </source>
</reference>
<evidence type="ECO:0000256" key="1">
    <source>
        <dbReference type="SAM" id="Phobius"/>
    </source>
</evidence>
<name>A0A8J6QJ90_9GAMM</name>
<keyword evidence="1" id="KW-0812">Transmembrane</keyword>
<organism evidence="2 3">
    <name type="scientific">Neiella litorisoli</name>
    <dbReference type="NCBI Taxonomy" id="2771431"/>
    <lineage>
        <taxon>Bacteria</taxon>
        <taxon>Pseudomonadati</taxon>
        <taxon>Pseudomonadota</taxon>
        <taxon>Gammaproteobacteria</taxon>
        <taxon>Alteromonadales</taxon>
        <taxon>Echinimonadaceae</taxon>
        <taxon>Neiella</taxon>
    </lineage>
</organism>
<dbReference type="AlphaFoldDB" id="A0A8J6QJ90"/>
<dbReference type="EMBL" id="JACXAF010000013">
    <property type="protein sequence ID" value="MBD1389993.1"/>
    <property type="molecule type" value="Genomic_DNA"/>
</dbReference>
<gene>
    <name evidence="2" type="ORF">IC617_11185</name>
</gene>
<feature type="transmembrane region" description="Helical" evidence="1">
    <location>
        <begin position="20"/>
        <end position="39"/>
    </location>
</feature>
<comment type="caution">
    <text evidence="2">The sequence shown here is derived from an EMBL/GenBank/DDBJ whole genome shotgun (WGS) entry which is preliminary data.</text>
</comment>
<keyword evidence="1" id="KW-1133">Transmembrane helix</keyword>
<evidence type="ECO:0000313" key="3">
    <source>
        <dbReference type="Proteomes" id="UP000638014"/>
    </source>
</evidence>
<dbReference type="InterPro" id="IPR009883">
    <property type="entry name" value="YgfX"/>
</dbReference>
<accession>A0A8J6QJ90</accession>
<evidence type="ECO:0008006" key="4">
    <source>
        <dbReference type="Google" id="ProtNLM"/>
    </source>
</evidence>
<feature type="transmembrane region" description="Helical" evidence="1">
    <location>
        <begin position="45"/>
        <end position="63"/>
    </location>
</feature>
<protein>
    <recommendedName>
        <fullName evidence="4">Toxin CptA</fullName>
    </recommendedName>
</protein>
<dbReference type="RefSeq" id="WP_191145076.1">
    <property type="nucleotide sequence ID" value="NZ_JACXAF010000013.1"/>
</dbReference>
<keyword evidence="1" id="KW-0472">Membrane</keyword>